<dbReference type="GO" id="GO:0005829">
    <property type="term" value="C:cytosol"/>
    <property type="evidence" value="ECO:0007669"/>
    <property type="project" value="TreeGrafter"/>
</dbReference>
<dbReference type="InterPro" id="IPR040727">
    <property type="entry name" value="NAPRTase_N"/>
</dbReference>
<dbReference type="InterPro" id="IPR006406">
    <property type="entry name" value="Nic_PRibTrfase"/>
</dbReference>
<feature type="modified residue" description="Phosphohistidine; by autocatalysis" evidence="7">
    <location>
        <position position="244"/>
    </location>
</feature>
<evidence type="ECO:0000259" key="9">
    <source>
        <dbReference type="Pfam" id="PF04095"/>
    </source>
</evidence>
<name>A0A916VWW4_9HYPH</name>
<comment type="catalytic activity">
    <reaction evidence="7 8">
        <text>5-phospho-alpha-D-ribose 1-diphosphate + nicotinate + ATP + H2O = nicotinate beta-D-ribonucleotide + ADP + phosphate + diphosphate</text>
        <dbReference type="Rhea" id="RHEA:36163"/>
        <dbReference type="ChEBI" id="CHEBI:15377"/>
        <dbReference type="ChEBI" id="CHEBI:30616"/>
        <dbReference type="ChEBI" id="CHEBI:32544"/>
        <dbReference type="ChEBI" id="CHEBI:33019"/>
        <dbReference type="ChEBI" id="CHEBI:43474"/>
        <dbReference type="ChEBI" id="CHEBI:57502"/>
        <dbReference type="ChEBI" id="CHEBI:58017"/>
        <dbReference type="ChEBI" id="CHEBI:456216"/>
        <dbReference type="EC" id="6.3.4.21"/>
    </reaction>
</comment>
<reference evidence="11 12" key="1">
    <citation type="journal article" date="2014" name="Int. J. Syst. Evol. Microbiol.">
        <title>Complete genome sequence of Corynebacterium casei LMG S-19264T (=DSM 44701T), isolated from a smear-ripened cheese.</title>
        <authorList>
            <consortium name="US DOE Joint Genome Institute (JGI-PGF)"/>
            <person name="Walter F."/>
            <person name="Albersmeier A."/>
            <person name="Kalinowski J."/>
            <person name="Ruckert C."/>
        </authorList>
    </citation>
    <scope>NUCLEOTIDE SEQUENCE [LARGE SCALE GENOMIC DNA]</scope>
    <source>
        <strain evidence="11 12">CGMCC 1.15896</strain>
    </source>
</reference>
<dbReference type="EC" id="6.3.4.21" evidence="3 7"/>
<evidence type="ECO:0000256" key="5">
    <source>
        <dbReference type="ARBA" id="ARBA00022598"/>
    </source>
</evidence>
<evidence type="ECO:0000256" key="4">
    <source>
        <dbReference type="ARBA" id="ARBA00022553"/>
    </source>
</evidence>
<evidence type="ECO:0000256" key="8">
    <source>
        <dbReference type="RuleBase" id="RU003838"/>
    </source>
</evidence>
<comment type="caution">
    <text evidence="11">The sequence shown here is derived from an EMBL/GenBank/DDBJ whole genome shotgun (WGS) entry which is preliminary data.</text>
</comment>
<gene>
    <name evidence="7 11" type="primary">pncB</name>
    <name evidence="11" type="ORF">GCM10011499_16020</name>
</gene>
<evidence type="ECO:0000313" key="12">
    <source>
        <dbReference type="Proteomes" id="UP000596977"/>
    </source>
</evidence>
<sequence length="436" mass="49560">MSTSKTDIARRVFNHAFKLDPIIRSLLDTDFYKLLMLQMIWGLYRDVDATFSLTNRTTSVRLAEEIDIGSLREQLDHARTLRFSKKEMIWLAGNSFYGTKQIFAPEFLAWLEDFQLPDYELSAHDGQFELHFHGRWVETTMWEIPALAILNELRSRAAMDGMGRFTLDVLYARAKAKTWEKVERLKKLPDLKISDFGTRRRHSFLWQRWSVEALKEGLGEALTGTSNVLLAMDTDLEALGTNAHELPMVAAALAKDDAALKEAPYKVLEDWQRYYDGNLRIVLPDAFGTARFLRDAPDWVADWTGFRPDSAPPIEGGEKIISWWKEHGRDPREKLLIFSDGLDVGSIEAAYHHFDGRVRMAFGWGTNLTNDFAGVAPAYTPQLKPVSMVIKVSSANGRPAVKLSDNPAKAVGEPDEIARYMRLFGNEDMAEQPVLV</sequence>
<dbReference type="InterPro" id="IPR007229">
    <property type="entry name" value="Nic_PRibTrfase-Fam"/>
</dbReference>
<dbReference type="Pfam" id="PF17767">
    <property type="entry name" value="NAPRTase_N"/>
    <property type="match status" value="1"/>
</dbReference>
<evidence type="ECO:0000256" key="1">
    <source>
        <dbReference type="ARBA" id="ARBA00004952"/>
    </source>
</evidence>
<comment type="similarity">
    <text evidence="2 7 8">Belongs to the NAPRTase family.</text>
</comment>
<evidence type="ECO:0000313" key="11">
    <source>
        <dbReference type="EMBL" id="GGA47034.1"/>
    </source>
</evidence>
<dbReference type="AlphaFoldDB" id="A0A916VWW4"/>
<dbReference type="Proteomes" id="UP000596977">
    <property type="component" value="Unassembled WGS sequence"/>
</dbReference>
<dbReference type="PANTHER" id="PTHR11098">
    <property type="entry name" value="NICOTINATE PHOSPHORIBOSYLTRANSFERASE"/>
    <property type="match status" value="1"/>
</dbReference>
<dbReference type="NCBIfam" id="TIGR01514">
    <property type="entry name" value="NAPRTase"/>
    <property type="match status" value="1"/>
</dbReference>
<dbReference type="PANTHER" id="PTHR11098:SF1">
    <property type="entry name" value="NICOTINATE PHOSPHORIBOSYLTRANSFERASE"/>
    <property type="match status" value="1"/>
</dbReference>
<accession>A0A916VWW4</accession>
<comment type="function">
    <text evidence="7 8">Catalyzes the synthesis of beta-nicotinate D-ribonucleotide from nicotinate and 5-phospho-D-ribose 1-phosphate at the expense of ATP.</text>
</comment>
<dbReference type="Pfam" id="PF04095">
    <property type="entry name" value="NAPRTase"/>
    <property type="match status" value="1"/>
</dbReference>
<dbReference type="SUPFAM" id="SSF51690">
    <property type="entry name" value="Nicotinate/Quinolinate PRTase C-terminal domain-like"/>
    <property type="match status" value="1"/>
</dbReference>
<keyword evidence="11" id="KW-0328">Glycosyltransferase</keyword>
<keyword evidence="6 7" id="KW-0662">Pyridine nucleotide biosynthesis</keyword>
<evidence type="ECO:0000256" key="6">
    <source>
        <dbReference type="ARBA" id="ARBA00022642"/>
    </source>
</evidence>
<keyword evidence="4 7" id="KW-0597">Phosphoprotein</keyword>
<dbReference type="PIRSF" id="PIRSF000484">
    <property type="entry name" value="NAPRT"/>
    <property type="match status" value="1"/>
</dbReference>
<dbReference type="NCBIfam" id="NF003704">
    <property type="entry name" value="PRK05321.1"/>
    <property type="match status" value="1"/>
</dbReference>
<protein>
    <recommendedName>
        <fullName evidence="3 7">Nicotinate phosphoribosyltransferase</fullName>
        <shortName evidence="7">NAPRTase</shortName>
        <ecNumber evidence="3 7">6.3.4.21</ecNumber>
    </recommendedName>
</protein>
<dbReference type="InterPro" id="IPR036068">
    <property type="entry name" value="Nicotinate_pribotase-like_C"/>
</dbReference>
<organism evidence="11 12">
    <name type="scientific">Pelagibacterium lentulum</name>
    <dbReference type="NCBI Taxonomy" id="2029865"/>
    <lineage>
        <taxon>Bacteria</taxon>
        <taxon>Pseudomonadati</taxon>
        <taxon>Pseudomonadota</taxon>
        <taxon>Alphaproteobacteria</taxon>
        <taxon>Hyphomicrobiales</taxon>
        <taxon>Devosiaceae</taxon>
        <taxon>Pelagibacterium</taxon>
    </lineage>
</organism>
<dbReference type="SUPFAM" id="SSF54675">
    <property type="entry name" value="Nicotinate/Quinolinate PRTase N-terminal domain-like"/>
    <property type="match status" value="1"/>
</dbReference>
<dbReference type="GO" id="GO:0034355">
    <property type="term" value="P:NAD+ biosynthetic process via the salvage pathway"/>
    <property type="evidence" value="ECO:0007669"/>
    <property type="project" value="TreeGrafter"/>
</dbReference>
<dbReference type="OrthoDB" id="9771406at2"/>
<evidence type="ECO:0000256" key="3">
    <source>
        <dbReference type="ARBA" id="ARBA00013236"/>
    </source>
</evidence>
<dbReference type="HAMAP" id="MF_00570">
    <property type="entry name" value="NAPRTase"/>
    <property type="match status" value="1"/>
</dbReference>
<feature type="domain" description="Nicotinate phosphoribosyltransferase N-terminal" evidence="10">
    <location>
        <begin position="27"/>
        <end position="151"/>
    </location>
</feature>
<dbReference type="EMBL" id="BMKB01000002">
    <property type="protein sequence ID" value="GGA47034.1"/>
    <property type="molecule type" value="Genomic_DNA"/>
</dbReference>
<comment type="PTM">
    <text evidence="7 8">Transiently phosphorylated on a His residue during the reaction cycle. Phosphorylation strongly increases the affinity for substrates and increases the rate of nicotinate D-ribonucleotide production. Dephosphorylation regenerates the low-affinity form of the enzyme, leading to product release.</text>
</comment>
<keyword evidence="5 7" id="KW-0436">Ligase</keyword>
<keyword evidence="11" id="KW-0808">Transferase</keyword>
<comment type="pathway">
    <text evidence="1 7 8">Cofactor biosynthesis; NAD(+) biosynthesis; nicotinate D-ribonucleotide from nicotinate: step 1/1.</text>
</comment>
<evidence type="ECO:0000259" key="10">
    <source>
        <dbReference type="Pfam" id="PF17767"/>
    </source>
</evidence>
<dbReference type="GO" id="GO:0016757">
    <property type="term" value="F:glycosyltransferase activity"/>
    <property type="evidence" value="ECO:0007669"/>
    <property type="project" value="UniProtKB-KW"/>
</dbReference>
<feature type="domain" description="Nicotinate/nicotinamide phosphoribosyltransferase" evidence="9">
    <location>
        <begin position="192"/>
        <end position="422"/>
    </location>
</feature>
<keyword evidence="12" id="KW-1185">Reference proteome</keyword>
<dbReference type="RefSeq" id="WP_127073911.1">
    <property type="nucleotide sequence ID" value="NZ_BMKB01000002.1"/>
</dbReference>
<dbReference type="GO" id="GO:0004516">
    <property type="term" value="F:nicotinate phosphoribosyltransferase activity"/>
    <property type="evidence" value="ECO:0007669"/>
    <property type="project" value="UniProtKB-UniRule"/>
</dbReference>
<evidence type="ECO:0000256" key="2">
    <source>
        <dbReference type="ARBA" id="ARBA00010897"/>
    </source>
</evidence>
<dbReference type="Gene3D" id="3.20.140.10">
    <property type="entry name" value="nicotinate phosphoribosyltransferase"/>
    <property type="match status" value="1"/>
</dbReference>
<dbReference type="InterPro" id="IPR041525">
    <property type="entry name" value="N/Namide_PRibTrfase"/>
</dbReference>
<evidence type="ECO:0000256" key="7">
    <source>
        <dbReference type="HAMAP-Rule" id="MF_00570"/>
    </source>
</evidence>
<proteinExistence type="inferred from homology"/>